<evidence type="ECO:0000313" key="2">
    <source>
        <dbReference type="Proteomes" id="UP000237310"/>
    </source>
</evidence>
<dbReference type="EMBL" id="PQVG01000006">
    <property type="protein sequence ID" value="POY38680.1"/>
    <property type="molecule type" value="Genomic_DNA"/>
</dbReference>
<reference evidence="1 2" key="1">
    <citation type="submission" date="2018-01" db="EMBL/GenBank/DDBJ databases">
        <authorList>
            <person name="Gaut B.S."/>
            <person name="Morton B.R."/>
            <person name="Clegg M.T."/>
            <person name="Duvall M.R."/>
        </authorList>
    </citation>
    <scope>NUCLEOTIDE SEQUENCE [LARGE SCALE GENOMIC DNA]</scope>
    <source>
        <strain evidence="1 2">HR-AY</strain>
    </source>
</reference>
<keyword evidence="2" id="KW-1185">Reference proteome</keyword>
<dbReference type="OrthoDB" id="9843981at2"/>
<sequence>MSKEKKMITSEEFDLAVQLIADYKLQLDNQLKKVSARNQKINIQGDIRENTFRILQKYYQMYYAITLQWDDLKAMDRYLLETIDYEKIKFLKGSERMSLQLLKKLMVSHSINCQ</sequence>
<proteinExistence type="predicted"/>
<accession>A0A2S5A7U9</accession>
<protein>
    <submittedName>
        <fullName evidence="1">Uncharacterized protein</fullName>
    </submittedName>
</protein>
<gene>
    <name evidence="1" type="ORF">C3L50_11085</name>
</gene>
<comment type="caution">
    <text evidence="1">The sequence shown here is derived from an EMBL/GenBank/DDBJ whole genome shotgun (WGS) entry which is preliminary data.</text>
</comment>
<dbReference type="AlphaFoldDB" id="A0A2S5A7U9"/>
<evidence type="ECO:0000313" key="1">
    <source>
        <dbReference type="EMBL" id="POY38680.1"/>
    </source>
</evidence>
<name>A0A2S5A7U9_9FLAO</name>
<organism evidence="1 2">
    <name type="scientific">Flavobacterium alvei</name>
    <dbReference type="NCBI Taxonomy" id="2080416"/>
    <lineage>
        <taxon>Bacteria</taxon>
        <taxon>Pseudomonadati</taxon>
        <taxon>Bacteroidota</taxon>
        <taxon>Flavobacteriia</taxon>
        <taxon>Flavobacteriales</taxon>
        <taxon>Flavobacteriaceae</taxon>
        <taxon>Flavobacterium</taxon>
    </lineage>
</organism>
<dbReference type="Proteomes" id="UP000237310">
    <property type="component" value="Unassembled WGS sequence"/>
</dbReference>